<evidence type="ECO:0000313" key="3">
    <source>
        <dbReference type="Proteomes" id="UP000241769"/>
    </source>
</evidence>
<reference evidence="2 3" key="1">
    <citation type="journal article" date="2018" name="Genome Biol. Evol.">
        <title>Multiple Roots of Fruiting Body Formation in Amoebozoa.</title>
        <authorList>
            <person name="Hillmann F."/>
            <person name="Forbes G."/>
            <person name="Novohradska S."/>
            <person name="Ferling I."/>
            <person name="Riege K."/>
            <person name="Groth M."/>
            <person name="Westermann M."/>
            <person name="Marz M."/>
            <person name="Spaller T."/>
            <person name="Winckler T."/>
            <person name="Schaap P."/>
            <person name="Glockner G."/>
        </authorList>
    </citation>
    <scope>NUCLEOTIDE SEQUENCE [LARGE SCALE GENOMIC DNA]</scope>
    <source>
        <strain evidence="2 3">Jena</strain>
    </source>
</reference>
<comment type="caution">
    <text evidence="2">The sequence shown here is derived from an EMBL/GenBank/DDBJ whole genome shotgun (WGS) entry which is preliminary data.</text>
</comment>
<dbReference type="AlphaFoldDB" id="A0A2P6MUD3"/>
<gene>
    <name evidence="2" type="ORF">PROFUN_05642</name>
</gene>
<evidence type="ECO:0000313" key="2">
    <source>
        <dbReference type="EMBL" id="PRP75331.1"/>
    </source>
</evidence>
<accession>A0A2P6MUD3</accession>
<evidence type="ECO:0000256" key="1">
    <source>
        <dbReference type="SAM" id="SignalP"/>
    </source>
</evidence>
<protein>
    <submittedName>
        <fullName evidence="2">Uncharacterized protein</fullName>
    </submittedName>
</protein>
<keyword evidence="1" id="KW-0732">Signal</keyword>
<feature type="chain" id="PRO_5015130878" evidence="1">
    <location>
        <begin position="19"/>
        <end position="237"/>
    </location>
</feature>
<proteinExistence type="predicted"/>
<sequence>MSKTLFIISAVLVVCVAAAPSGIFSTKDIYGNWQTNITTFPNKAHLELKGTFSDVSTPAGFYLSLWEADYGNQHRLAEASEEEGLATIDVDSVGDTDFQIILRAWHPQTLLNTVDILWSNMYSFKADALGLNPIECKYQAKKISAAANTVTFHAKGKACDVLPLRINLEDNTFGENQMYEDSVLKTDVVEGENIVKLNKVMRPNKRSSMKVTFYVENPRFPGSVQQIDSNSLPVGRN</sequence>
<feature type="signal peptide" evidence="1">
    <location>
        <begin position="1"/>
        <end position="18"/>
    </location>
</feature>
<keyword evidence="3" id="KW-1185">Reference proteome</keyword>
<dbReference type="InParanoid" id="A0A2P6MUD3"/>
<dbReference type="Proteomes" id="UP000241769">
    <property type="component" value="Unassembled WGS sequence"/>
</dbReference>
<organism evidence="2 3">
    <name type="scientific">Planoprotostelium fungivorum</name>
    <dbReference type="NCBI Taxonomy" id="1890364"/>
    <lineage>
        <taxon>Eukaryota</taxon>
        <taxon>Amoebozoa</taxon>
        <taxon>Evosea</taxon>
        <taxon>Variosea</taxon>
        <taxon>Cavosteliida</taxon>
        <taxon>Cavosteliaceae</taxon>
        <taxon>Planoprotostelium</taxon>
    </lineage>
</organism>
<name>A0A2P6MUD3_9EUKA</name>
<dbReference type="EMBL" id="MDYQ01000395">
    <property type="protein sequence ID" value="PRP75331.1"/>
    <property type="molecule type" value="Genomic_DNA"/>
</dbReference>